<evidence type="ECO:0000256" key="3">
    <source>
        <dbReference type="ARBA" id="ARBA00022475"/>
    </source>
</evidence>
<evidence type="ECO:0000256" key="6">
    <source>
        <dbReference type="ARBA" id="ARBA00022967"/>
    </source>
</evidence>
<dbReference type="FunFam" id="3.40.50.300:FF:000589">
    <property type="entry name" value="ABC transporter, ATP-binding subunit"/>
    <property type="match status" value="1"/>
</dbReference>
<dbReference type="InterPro" id="IPR027417">
    <property type="entry name" value="P-loop_NTPase"/>
</dbReference>
<keyword evidence="6" id="KW-1278">Translocase</keyword>
<evidence type="ECO:0000256" key="7">
    <source>
        <dbReference type="ARBA" id="ARBA00023136"/>
    </source>
</evidence>
<name>A0A5B8U4B8_9ACTN</name>
<dbReference type="EMBL" id="CP042430">
    <property type="protein sequence ID" value="QEC47801.1"/>
    <property type="molecule type" value="Genomic_DNA"/>
</dbReference>
<keyword evidence="7" id="KW-0472">Membrane</keyword>
<dbReference type="Gene3D" id="3.40.50.300">
    <property type="entry name" value="P-loop containing nucleotide triphosphate hydrolases"/>
    <property type="match status" value="1"/>
</dbReference>
<evidence type="ECO:0000259" key="9">
    <source>
        <dbReference type="PROSITE" id="PS50893"/>
    </source>
</evidence>
<gene>
    <name evidence="10" type="ORF">FSW04_09620</name>
</gene>
<dbReference type="KEGG" id="bsol:FSW04_09620"/>
<dbReference type="InterPro" id="IPR017871">
    <property type="entry name" value="ABC_transporter-like_CS"/>
</dbReference>
<dbReference type="Pfam" id="PF00005">
    <property type="entry name" value="ABC_tran"/>
    <property type="match status" value="1"/>
</dbReference>
<dbReference type="SUPFAM" id="SSF52540">
    <property type="entry name" value="P-loop containing nucleoside triphosphate hydrolases"/>
    <property type="match status" value="1"/>
</dbReference>
<keyword evidence="4" id="KW-0547">Nucleotide-binding</keyword>
<dbReference type="InterPro" id="IPR003593">
    <property type="entry name" value="AAA+_ATPase"/>
</dbReference>
<protein>
    <submittedName>
        <fullName evidence="10">ABC transporter ATP-binding protein</fullName>
    </submittedName>
</protein>
<evidence type="ECO:0000256" key="8">
    <source>
        <dbReference type="ARBA" id="ARBA00023251"/>
    </source>
</evidence>
<dbReference type="OrthoDB" id="9804819at2"/>
<evidence type="ECO:0000256" key="2">
    <source>
        <dbReference type="ARBA" id="ARBA00022448"/>
    </source>
</evidence>
<dbReference type="PROSITE" id="PS50893">
    <property type="entry name" value="ABC_TRANSPORTER_2"/>
    <property type="match status" value="1"/>
</dbReference>
<accession>A0A5B8U4B8</accession>
<dbReference type="PROSITE" id="PS00211">
    <property type="entry name" value="ABC_TRANSPORTER_1"/>
    <property type="match status" value="1"/>
</dbReference>
<reference evidence="10 11" key="1">
    <citation type="journal article" date="2018" name="J. Microbiol.">
        <title>Baekduia soli gen. nov., sp. nov., a novel bacterium isolated from the soil of Baekdu Mountain and proposal of a novel family name, Baekduiaceae fam. nov.</title>
        <authorList>
            <person name="An D.S."/>
            <person name="Siddiqi M.Z."/>
            <person name="Kim K.H."/>
            <person name="Yu H.S."/>
            <person name="Im W.T."/>
        </authorList>
    </citation>
    <scope>NUCLEOTIDE SEQUENCE [LARGE SCALE GENOMIC DNA]</scope>
    <source>
        <strain evidence="10 11">BR7-21</strain>
    </source>
</reference>
<keyword evidence="11" id="KW-1185">Reference proteome</keyword>
<dbReference type="GO" id="GO:0005886">
    <property type="term" value="C:plasma membrane"/>
    <property type="evidence" value="ECO:0007669"/>
    <property type="project" value="UniProtKB-SubCell"/>
</dbReference>
<comment type="subcellular location">
    <subcellularLocation>
        <location evidence="1">Cell membrane</location>
        <topology evidence="1">Peripheral membrane protein</topology>
    </subcellularLocation>
</comment>
<dbReference type="GO" id="GO:0046677">
    <property type="term" value="P:response to antibiotic"/>
    <property type="evidence" value="ECO:0007669"/>
    <property type="project" value="UniProtKB-KW"/>
</dbReference>
<dbReference type="InterPro" id="IPR050763">
    <property type="entry name" value="ABC_transporter_ATP-binding"/>
</dbReference>
<evidence type="ECO:0000256" key="5">
    <source>
        <dbReference type="ARBA" id="ARBA00022840"/>
    </source>
</evidence>
<dbReference type="PANTHER" id="PTHR42711">
    <property type="entry name" value="ABC TRANSPORTER ATP-BINDING PROTEIN"/>
    <property type="match status" value="1"/>
</dbReference>
<evidence type="ECO:0000313" key="11">
    <source>
        <dbReference type="Proteomes" id="UP000321805"/>
    </source>
</evidence>
<proteinExistence type="predicted"/>
<keyword evidence="8" id="KW-0046">Antibiotic resistance</keyword>
<dbReference type="GO" id="GO:0016887">
    <property type="term" value="F:ATP hydrolysis activity"/>
    <property type="evidence" value="ECO:0007669"/>
    <property type="project" value="InterPro"/>
</dbReference>
<evidence type="ECO:0000256" key="4">
    <source>
        <dbReference type="ARBA" id="ARBA00022741"/>
    </source>
</evidence>
<keyword evidence="3" id="KW-1003">Cell membrane</keyword>
<evidence type="ECO:0000313" key="10">
    <source>
        <dbReference type="EMBL" id="QEC47801.1"/>
    </source>
</evidence>
<feature type="domain" description="ABC transporter" evidence="9">
    <location>
        <begin position="29"/>
        <end position="254"/>
    </location>
</feature>
<organism evidence="10 11">
    <name type="scientific">Baekduia soli</name>
    <dbReference type="NCBI Taxonomy" id="496014"/>
    <lineage>
        <taxon>Bacteria</taxon>
        <taxon>Bacillati</taxon>
        <taxon>Actinomycetota</taxon>
        <taxon>Thermoleophilia</taxon>
        <taxon>Solirubrobacterales</taxon>
        <taxon>Baekduiaceae</taxon>
        <taxon>Baekduia</taxon>
    </lineage>
</organism>
<dbReference type="GO" id="GO:0005524">
    <property type="term" value="F:ATP binding"/>
    <property type="evidence" value="ECO:0007669"/>
    <property type="project" value="UniProtKB-KW"/>
</dbReference>
<sequence>MQAARTSGWGILAGLRCLNGGVSASAPAILVRDLHKSYGGFEAVRGIDFEVASGEVFGLLGPNGAGKTSTVEVLEGYRARDAGIVSVLGQDPQRRPRDLRRRMGIVLQSTGMYRHITVREAITHWARFYPAPRDVEEVIVLAGLTEKADALANTLSGGQMRRLDFALALIGDPELIFLDEPTTGFDPAARRAAWDVVRSLQELGKTVLLTTHYLDEAHALCDRVAIIKEGRIVAEGPPAELGTSSSRYRVAWRAAETDALQTRETDDPTALLHQLTSAALARGEPLRDLSVTRPSLEDVYLELTAEPETADAHA</sequence>
<keyword evidence="2" id="KW-0813">Transport</keyword>
<keyword evidence="5 10" id="KW-0067">ATP-binding</keyword>
<evidence type="ECO:0000256" key="1">
    <source>
        <dbReference type="ARBA" id="ARBA00004202"/>
    </source>
</evidence>
<dbReference type="AlphaFoldDB" id="A0A5B8U4B8"/>
<dbReference type="Proteomes" id="UP000321805">
    <property type="component" value="Chromosome"/>
</dbReference>
<dbReference type="PANTHER" id="PTHR42711:SF17">
    <property type="entry name" value="ABC TRANSPORTER ATP-BINDING PROTEIN"/>
    <property type="match status" value="1"/>
</dbReference>
<dbReference type="SMART" id="SM00382">
    <property type="entry name" value="AAA"/>
    <property type="match status" value="1"/>
</dbReference>
<dbReference type="InterPro" id="IPR003439">
    <property type="entry name" value="ABC_transporter-like_ATP-bd"/>
</dbReference>